<name>A0A0R1P5F8_9LACO</name>
<proteinExistence type="predicted"/>
<keyword evidence="3" id="KW-1185">Reference proteome</keyword>
<organism evidence="2 3">
    <name type="scientific">Limosilactobacillus frumenti DSM 13145</name>
    <dbReference type="NCBI Taxonomy" id="1423746"/>
    <lineage>
        <taxon>Bacteria</taxon>
        <taxon>Bacillati</taxon>
        <taxon>Bacillota</taxon>
        <taxon>Bacilli</taxon>
        <taxon>Lactobacillales</taxon>
        <taxon>Lactobacillaceae</taxon>
        <taxon>Limosilactobacillus</taxon>
    </lineage>
</organism>
<sequence length="175" mass="19438">MGRVVIVEHRQDRLAAEIMKVVDDAVVATNFKQTLKAGDALCWLPLPNEPVDDEVQDLVTMVDHNIFPPTKIVMLSIPGTADDADDQQIVKWFGSKGRSWVMAHQYAVKMIDELELPYTIVRAVPLTNQDTTSIVVPEEHSLTGSQVGINQVAQVLKTALTTDRYRNQSIGVTDE</sequence>
<dbReference type="OrthoDB" id="2289050at2"/>
<dbReference type="RefSeq" id="WP_057749512.1">
    <property type="nucleotide sequence ID" value="NZ_AZER01000014.1"/>
</dbReference>
<comment type="caution">
    <text evidence="2">The sequence shown here is derived from an EMBL/GenBank/DDBJ whole genome shotgun (WGS) entry which is preliminary data.</text>
</comment>
<evidence type="ECO:0000313" key="3">
    <source>
        <dbReference type="Proteomes" id="UP000051445"/>
    </source>
</evidence>
<accession>A0A0R1P5F8</accession>
<dbReference type="Proteomes" id="UP000051445">
    <property type="component" value="Unassembled WGS sequence"/>
</dbReference>
<reference evidence="2 3" key="1">
    <citation type="journal article" date="2015" name="Genome Announc.">
        <title>Expanding the biotechnology potential of lactobacilli through comparative genomics of 213 strains and associated genera.</title>
        <authorList>
            <person name="Sun Z."/>
            <person name="Harris H.M."/>
            <person name="McCann A."/>
            <person name="Guo C."/>
            <person name="Argimon S."/>
            <person name="Zhang W."/>
            <person name="Yang X."/>
            <person name="Jeffery I.B."/>
            <person name="Cooney J.C."/>
            <person name="Kagawa T.F."/>
            <person name="Liu W."/>
            <person name="Song Y."/>
            <person name="Salvetti E."/>
            <person name="Wrobel A."/>
            <person name="Rasinkangas P."/>
            <person name="Parkhill J."/>
            <person name="Rea M.C."/>
            <person name="O'Sullivan O."/>
            <person name="Ritari J."/>
            <person name="Douillard F.P."/>
            <person name="Paul Ross R."/>
            <person name="Yang R."/>
            <person name="Briner A.E."/>
            <person name="Felis G.E."/>
            <person name="de Vos W.M."/>
            <person name="Barrangou R."/>
            <person name="Klaenhammer T.R."/>
            <person name="Caufield P.W."/>
            <person name="Cui Y."/>
            <person name="Zhang H."/>
            <person name="O'Toole P.W."/>
        </authorList>
    </citation>
    <scope>NUCLEOTIDE SEQUENCE [LARGE SCALE GENOMIC DNA]</scope>
    <source>
        <strain evidence="2 3">DSM 13145</strain>
    </source>
</reference>
<protein>
    <recommendedName>
        <fullName evidence="1">NAD(P)-binding domain-containing protein</fullName>
    </recommendedName>
</protein>
<dbReference type="Pfam" id="PF13460">
    <property type="entry name" value="NAD_binding_10"/>
    <property type="match status" value="1"/>
</dbReference>
<dbReference type="Gene3D" id="3.40.50.720">
    <property type="entry name" value="NAD(P)-binding Rossmann-like Domain"/>
    <property type="match status" value="1"/>
</dbReference>
<evidence type="ECO:0000259" key="1">
    <source>
        <dbReference type="Pfam" id="PF13460"/>
    </source>
</evidence>
<dbReference type="STRING" id="1423746.FD27_GL000442"/>
<dbReference type="EMBL" id="AZER01000014">
    <property type="protein sequence ID" value="KRL27702.1"/>
    <property type="molecule type" value="Genomic_DNA"/>
</dbReference>
<evidence type="ECO:0000313" key="2">
    <source>
        <dbReference type="EMBL" id="KRL27702.1"/>
    </source>
</evidence>
<dbReference type="InterPro" id="IPR016040">
    <property type="entry name" value="NAD(P)-bd_dom"/>
</dbReference>
<gene>
    <name evidence="2" type="ORF">FD27_GL000442</name>
</gene>
<feature type="domain" description="NAD(P)-binding" evidence="1">
    <location>
        <begin position="70"/>
        <end position="162"/>
    </location>
</feature>
<dbReference type="PATRIC" id="fig|1423746.3.peg.450"/>
<dbReference type="AlphaFoldDB" id="A0A0R1P5F8"/>